<organism evidence="15 16">
    <name type="scientific">Mytilus galloprovincialis</name>
    <name type="common">Mediterranean mussel</name>
    <dbReference type="NCBI Taxonomy" id="29158"/>
    <lineage>
        <taxon>Eukaryota</taxon>
        <taxon>Metazoa</taxon>
        <taxon>Spiralia</taxon>
        <taxon>Lophotrochozoa</taxon>
        <taxon>Mollusca</taxon>
        <taxon>Bivalvia</taxon>
        <taxon>Autobranchia</taxon>
        <taxon>Pteriomorphia</taxon>
        <taxon>Mytilida</taxon>
        <taxon>Mytiloidea</taxon>
        <taxon>Mytilidae</taxon>
        <taxon>Mytilinae</taxon>
        <taxon>Mytilus</taxon>
    </lineage>
</organism>
<evidence type="ECO:0000256" key="6">
    <source>
        <dbReference type="ARBA" id="ARBA00022692"/>
    </source>
</evidence>
<evidence type="ECO:0000256" key="7">
    <source>
        <dbReference type="ARBA" id="ARBA00022989"/>
    </source>
</evidence>
<feature type="transmembrane region" description="Helical" evidence="14">
    <location>
        <begin position="396"/>
        <end position="416"/>
    </location>
</feature>
<dbReference type="FunFam" id="3.90.550.10:FF:000139">
    <property type="entry name" value="Chitin synthase 8"/>
    <property type="match status" value="1"/>
</dbReference>
<dbReference type="GO" id="GO:0006031">
    <property type="term" value="P:chitin biosynthetic process"/>
    <property type="evidence" value="ECO:0007669"/>
    <property type="project" value="TreeGrafter"/>
</dbReference>
<feature type="region of interest" description="Disordered" evidence="13">
    <location>
        <begin position="1232"/>
        <end position="1263"/>
    </location>
</feature>
<comment type="caution">
    <text evidence="15">The sequence shown here is derived from an EMBL/GenBank/DDBJ whole genome shotgun (WGS) entry which is preliminary data.</text>
</comment>
<accession>A0A8B6G5C6</accession>
<evidence type="ECO:0000256" key="4">
    <source>
        <dbReference type="ARBA" id="ARBA00022676"/>
    </source>
</evidence>
<feature type="transmembrane region" description="Helical" evidence="14">
    <location>
        <begin position="545"/>
        <end position="567"/>
    </location>
</feature>
<evidence type="ECO:0000256" key="3">
    <source>
        <dbReference type="ARBA" id="ARBA00022475"/>
    </source>
</evidence>
<dbReference type="EC" id="2.4.1.16" evidence="2"/>
<keyword evidence="4 15" id="KW-0328">Glycosyltransferase</keyword>
<protein>
    <recommendedName>
        <fullName evidence="2">chitin synthase</fullName>
        <ecNumber evidence="2">2.4.1.16</ecNumber>
    </recommendedName>
</protein>
<feature type="compositionally biased region" description="Polar residues" evidence="13">
    <location>
        <begin position="1681"/>
        <end position="1690"/>
    </location>
</feature>
<feature type="region of interest" description="Disordered" evidence="13">
    <location>
        <begin position="47"/>
        <end position="121"/>
    </location>
</feature>
<sequence length="1712" mass="195189">MSKKSEYKLKKRKGTKNERSVNFFSDITLPKNEEEIDIISMEASPGRTKVDHFGYDNEAFEPPYDVPDDDLYFGTSRKDNHDNSDTESDRDDPVVKSSEEGKNTTKPMNGNAVHESDDPYEQKTEKVERWDVFRVTSEDNVSSSDLSCWKLVFKIARVIMISLFGLIVLTTAVVSKITLTYMISNINVPMATSDHNGTNLRTFFQTLNYPAKSTEVTWIWALLIAMVAPYFFSLFSCLRKLCFKRTSPLKVVPLIISLCVETLHSAGLFLLVFIVLPNFDPLTGILIALNVATVPGILKICFPQRTVKDEIVPNASLTTVRIINAVSVLCHLGGLGLTGYYIYRVDQSNKILLVVTILAAIFTSIYWWENFIPKGESESSGMRQLKRQFCRGKTKVLCISICWKMVLTLCVMPVVLVSPSCGENCTDFIFIRTTNKQGPEIHNDILNTELTDFRNFCINFNWVPFLIAIVHVVMNGLCYKFAKAACKIIGQRLAFGLPLVLTPPIALSFVLGLQSTATMSVYGCELKFPMWDGDVTNIQEHIDDYWFVLVGGILSYLSLLLVTSHVWTPSKERLQPTDKLFVKPLYCGMLLDQSLLLNRRRIDDEFLSASEFKYTKTKDEDTIPIPDLPEDGNFNRTEDFSVLRKDDTPMLYMCATMWHETENEMTQIMKSLFRMDEDQCARRHLQMFLGIKDPDYYEFEAHIFFDDAFDYHSLEDYEYRANDYVKMMFACIDIAASAVHSVMMKIPPPIKVPTPYGGRLIWRMPGGNKIIAHLKDKAKIRHRKRWSQVMYMYYFLGHKLMNLKDKTRKQKEKIAQNTFLLALDGDVDFQPSAVQLLVDRMKKNPNVGAACGRIHPIGSGPMVWYQKFEYAISHWLQKAAENVMGCVLCSPGCFSLFRGYALMDDNVMKRYTTPPTEASHYVQYDQGEDRWLCTLLLQQGYKVEYVAASDALTYAPEGFNEFYNQRRRWSPSTMANIMDLLMDWKNVTAKNEDISKLYIAYQMFMMVSSILTPGTILLMILGSLYTAFPAIEPWTAFVVNLIPVVIMVVLCFVAKTDVQLSYAAILSTLYSLLMMIVIVGLLKEAVGAAFCSVTTFFLVFVAGVFVLSAMLHPQEFWCIIHGLLYFLAIPSMSMLLMIYSLGNLHVVSWGTRETKAPTPQQGAQQEKPRQNAVQNWLEKIGLSDNSQASSEYQFSFGNLFRCMCCPRSDVQNEDARLRAILERLEDMDNKMTEVTSFSQRGSISGSSKPDKKDEEMSPFSKQDVLMDSGERLNPIYKEEKQKKRDELKDPYWVHDDQLRKGKIDVLDKGEVDFWQTFIKRYLFPIESNKEHEKKVANDLIELRNKVCLAFLLINALFVTIVYTLTEVNKSDGSLSIPLPCGGGNDKSDSNTKNTGQGKIEPISFAFTAVFGLMLFIQFVCMLFHRYSTLLHIIASAEIKLKKHIRNVIGNNQEQDVQNIGIEDGLDLVRQMQSSNEPDSDTVSVDSFDLLGDDKPRDDDDELPGEPKGKDLWNKLQKRRKQMNANTLSKNFIKNFSKLQRVVESDETASLSPLSGDNFGFSEDRIGNVQKQFGKRRFSRKSLHTIVNIVQNDNIKDEIKKRADQLNKIDELKKKRRREVLRRAVLMARSEQKTRSTLGSVVQANIAQQKIDKINKEMDEQMQNMDPPPIASISEEEVEPNDNASTKSWPSESKYALKSTKDTTDLNNSDVLF</sequence>
<keyword evidence="5 15" id="KW-0808">Transferase</keyword>
<feature type="transmembrane region" description="Helical" evidence="14">
    <location>
        <begin position="322"/>
        <end position="343"/>
    </location>
</feature>
<evidence type="ECO:0000256" key="11">
    <source>
        <dbReference type="ARBA" id="ARBA00046329"/>
    </source>
</evidence>
<evidence type="ECO:0000256" key="5">
    <source>
        <dbReference type="ARBA" id="ARBA00022679"/>
    </source>
</evidence>
<evidence type="ECO:0000256" key="12">
    <source>
        <dbReference type="ARBA" id="ARBA00048014"/>
    </source>
</evidence>
<feature type="transmembrane region" description="Helical" evidence="14">
    <location>
        <begin position="462"/>
        <end position="481"/>
    </location>
</feature>
<keyword evidence="10" id="KW-0325">Glycoprotein</keyword>
<keyword evidence="16" id="KW-1185">Reference proteome</keyword>
<feature type="transmembrane region" description="Helical" evidence="14">
    <location>
        <begin position="1123"/>
        <end position="1142"/>
    </location>
</feature>
<evidence type="ECO:0000313" key="16">
    <source>
        <dbReference type="Proteomes" id="UP000596742"/>
    </source>
</evidence>
<feature type="transmembrane region" description="Helical" evidence="14">
    <location>
        <begin position="251"/>
        <end position="276"/>
    </location>
</feature>
<name>A0A8B6G5C6_MYTGA</name>
<feature type="transmembrane region" description="Helical" evidence="14">
    <location>
        <begin position="1004"/>
        <end position="1028"/>
    </location>
</feature>
<feature type="transmembrane region" description="Helical" evidence="14">
    <location>
        <begin position="282"/>
        <end position="302"/>
    </location>
</feature>
<evidence type="ECO:0000256" key="9">
    <source>
        <dbReference type="ARBA" id="ARBA00023136"/>
    </source>
</evidence>
<feature type="compositionally biased region" description="Low complexity" evidence="13">
    <location>
        <begin position="1236"/>
        <end position="1247"/>
    </location>
</feature>
<feature type="transmembrane region" description="Helical" evidence="14">
    <location>
        <begin position="349"/>
        <end position="368"/>
    </location>
</feature>
<evidence type="ECO:0000256" key="10">
    <source>
        <dbReference type="ARBA" id="ARBA00023180"/>
    </source>
</evidence>
<evidence type="ECO:0000256" key="14">
    <source>
        <dbReference type="SAM" id="Phobius"/>
    </source>
</evidence>
<feature type="region of interest" description="Disordered" evidence="13">
    <location>
        <begin position="1473"/>
        <end position="1510"/>
    </location>
</feature>
<evidence type="ECO:0000256" key="1">
    <source>
        <dbReference type="ARBA" id="ARBA00004651"/>
    </source>
</evidence>
<feature type="transmembrane region" description="Helical" evidence="14">
    <location>
        <begin position="1034"/>
        <end position="1053"/>
    </location>
</feature>
<evidence type="ECO:0000313" key="15">
    <source>
        <dbReference type="EMBL" id="VDI58933.1"/>
    </source>
</evidence>
<dbReference type="SUPFAM" id="SSF53448">
    <property type="entry name" value="Nucleotide-diphospho-sugar transferases"/>
    <property type="match status" value="1"/>
</dbReference>
<dbReference type="GO" id="GO:0004100">
    <property type="term" value="F:chitin synthase activity"/>
    <property type="evidence" value="ECO:0007669"/>
    <property type="project" value="UniProtKB-EC"/>
</dbReference>
<dbReference type="InterPro" id="IPR004835">
    <property type="entry name" value="Chitin_synth"/>
</dbReference>
<keyword evidence="9 14" id="KW-0472">Membrane</keyword>
<evidence type="ECO:0000256" key="13">
    <source>
        <dbReference type="SAM" id="MobiDB-lite"/>
    </source>
</evidence>
<feature type="transmembrane region" description="Helical" evidence="14">
    <location>
        <begin position="493"/>
        <end position="513"/>
    </location>
</feature>
<dbReference type="EMBL" id="UYJE01007896">
    <property type="protein sequence ID" value="VDI58933.1"/>
    <property type="molecule type" value="Genomic_DNA"/>
</dbReference>
<reference evidence="15" key="1">
    <citation type="submission" date="2018-11" db="EMBL/GenBank/DDBJ databases">
        <authorList>
            <person name="Alioto T."/>
            <person name="Alioto T."/>
        </authorList>
    </citation>
    <scope>NUCLEOTIDE SEQUENCE</scope>
</reference>
<dbReference type="Proteomes" id="UP000596742">
    <property type="component" value="Unassembled WGS sequence"/>
</dbReference>
<evidence type="ECO:0000256" key="2">
    <source>
        <dbReference type="ARBA" id="ARBA00012543"/>
    </source>
</evidence>
<comment type="catalytic activity">
    <reaction evidence="12">
        <text>[(1-&gt;4)-N-acetyl-beta-D-glucosaminyl](n) + UDP-N-acetyl-alpha-D-glucosamine = [(1-&gt;4)-N-acetyl-beta-D-glucosaminyl](n+1) + UDP + H(+)</text>
        <dbReference type="Rhea" id="RHEA:16637"/>
        <dbReference type="Rhea" id="RHEA-COMP:9593"/>
        <dbReference type="Rhea" id="RHEA-COMP:9595"/>
        <dbReference type="ChEBI" id="CHEBI:15378"/>
        <dbReference type="ChEBI" id="CHEBI:17029"/>
        <dbReference type="ChEBI" id="CHEBI:57705"/>
        <dbReference type="ChEBI" id="CHEBI:58223"/>
        <dbReference type="EC" id="2.4.1.16"/>
    </reaction>
</comment>
<dbReference type="GO" id="GO:0005886">
    <property type="term" value="C:plasma membrane"/>
    <property type="evidence" value="ECO:0007669"/>
    <property type="project" value="UniProtKB-SubCell"/>
</dbReference>
<gene>
    <name evidence="15" type="ORF">MGAL_10B024876</name>
</gene>
<dbReference type="InterPro" id="IPR029044">
    <property type="entry name" value="Nucleotide-diphossugar_trans"/>
</dbReference>
<keyword evidence="8" id="KW-0175">Coiled coil</keyword>
<comment type="similarity">
    <text evidence="11">Belongs to the chitin synthase family. Class IV subfamily.</text>
</comment>
<keyword evidence="7 14" id="KW-1133">Transmembrane helix</keyword>
<dbReference type="CDD" id="cd04190">
    <property type="entry name" value="Chitin_synth_C"/>
    <property type="match status" value="1"/>
</dbReference>
<feature type="transmembrane region" description="Helical" evidence="14">
    <location>
        <begin position="1348"/>
        <end position="1365"/>
    </location>
</feature>
<proteinExistence type="inferred from homology"/>
<dbReference type="OrthoDB" id="370884at2759"/>
<feature type="transmembrane region" description="Helical" evidence="14">
    <location>
        <begin position="218"/>
        <end position="239"/>
    </location>
</feature>
<dbReference type="PANTHER" id="PTHR22914">
    <property type="entry name" value="CHITIN SYNTHASE"/>
    <property type="match status" value="1"/>
</dbReference>
<evidence type="ECO:0000256" key="8">
    <source>
        <dbReference type="ARBA" id="ARBA00023054"/>
    </source>
</evidence>
<comment type="subcellular location">
    <subcellularLocation>
        <location evidence="1">Cell membrane</location>
        <topology evidence="1">Multi-pass membrane protein</topology>
    </subcellularLocation>
</comment>
<dbReference type="PANTHER" id="PTHR22914:SF42">
    <property type="entry name" value="CHITIN SYNTHASE"/>
    <property type="match status" value="1"/>
</dbReference>
<feature type="compositionally biased region" description="Basic and acidic residues" evidence="13">
    <location>
        <begin position="91"/>
        <end position="103"/>
    </location>
</feature>
<feature type="transmembrane region" description="Helical" evidence="14">
    <location>
        <begin position="1087"/>
        <end position="1111"/>
    </location>
</feature>
<feature type="region of interest" description="Disordered" evidence="13">
    <location>
        <begin position="1661"/>
        <end position="1712"/>
    </location>
</feature>
<feature type="transmembrane region" description="Helical" evidence="14">
    <location>
        <begin position="1060"/>
        <end position="1081"/>
    </location>
</feature>
<keyword evidence="3" id="KW-1003">Cell membrane</keyword>
<feature type="compositionally biased region" description="Polar residues" evidence="13">
    <location>
        <begin position="1473"/>
        <end position="1484"/>
    </location>
</feature>
<keyword evidence="6 14" id="KW-0812">Transmembrane</keyword>
<dbReference type="Gene3D" id="3.90.550.10">
    <property type="entry name" value="Spore Coat Polysaccharide Biosynthesis Protein SpsA, Chain A"/>
    <property type="match status" value="1"/>
</dbReference>
<dbReference type="Pfam" id="PF03142">
    <property type="entry name" value="Chitin_synth_2"/>
    <property type="match status" value="1"/>
</dbReference>
<feature type="transmembrane region" description="Helical" evidence="14">
    <location>
        <begin position="158"/>
        <end position="183"/>
    </location>
</feature>
<feature type="transmembrane region" description="Helical" evidence="14">
    <location>
        <begin position="1402"/>
        <end position="1424"/>
    </location>
</feature>